<evidence type="ECO:0000313" key="1">
    <source>
        <dbReference type="EMBL" id="CAA6802667.1"/>
    </source>
</evidence>
<sequence length="101" mass="12053">MQLNINIEDAYLQKQITHYISDKHIQANDFMVELLEHFFKKEETLLKYKIQSPEKKATTIDFNLESETAYKLFEDVNDVESYAKKLRCVYLSYKQSPSCYL</sequence>
<dbReference type="AlphaFoldDB" id="A0A6S6SBB2"/>
<proteinExistence type="predicted"/>
<organism evidence="1">
    <name type="scientific">uncultured Sulfurovum sp</name>
    <dbReference type="NCBI Taxonomy" id="269237"/>
    <lineage>
        <taxon>Bacteria</taxon>
        <taxon>Pseudomonadati</taxon>
        <taxon>Campylobacterota</taxon>
        <taxon>Epsilonproteobacteria</taxon>
        <taxon>Campylobacterales</taxon>
        <taxon>Sulfurovaceae</taxon>
        <taxon>Sulfurovum</taxon>
        <taxon>environmental samples</taxon>
    </lineage>
</organism>
<gene>
    <name evidence="1" type="ORF">HELGO_WM2157</name>
</gene>
<name>A0A6S6SBB2_9BACT</name>
<accession>A0A6S6SBB2</accession>
<protein>
    <submittedName>
        <fullName evidence="1">Uncharacterized protein</fullName>
    </submittedName>
</protein>
<reference evidence="1" key="1">
    <citation type="submission" date="2020-01" db="EMBL/GenBank/DDBJ databases">
        <authorList>
            <person name="Meier V. D."/>
            <person name="Meier V D."/>
        </authorList>
    </citation>
    <scope>NUCLEOTIDE SEQUENCE</scope>
    <source>
        <strain evidence="1">HLG_WM_MAG_04</strain>
    </source>
</reference>
<dbReference type="EMBL" id="CACVAX010000006">
    <property type="protein sequence ID" value="CAA6802667.1"/>
    <property type="molecule type" value="Genomic_DNA"/>
</dbReference>